<dbReference type="CDD" id="cd07247">
    <property type="entry name" value="SgaA_N_like"/>
    <property type="match status" value="1"/>
</dbReference>
<sequence length="149" mass="16291">MRRPAPYGASRGTPHGRARTGEVAMSNRIVHFEIPFADGDRARAFYRDAFGWQVQEMPELSYTMVQTGPVGEDMAPSEPGFINGGMFERSEPFTGPVITVDVDDIDAAVARLRDLGATDVSEKQAVADMGFAAYFRDPEGNMVGLWQSA</sequence>
<dbReference type="Proteomes" id="UP000230842">
    <property type="component" value="Unassembled WGS sequence"/>
</dbReference>
<proteinExistence type="predicted"/>
<name>A0A2M9BH54_9ACTN</name>
<dbReference type="Gene3D" id="3.10.180.10">
    <property type="entry name" value="2,3-Dihydroxybiphenyl 1,2-Dioxygenase, domain 1"/>
    <property type="match status" value="1"/>
</dbReference>
<organism evidence="3 4">
    <name type="scientific">Mumia flava</name>
    <dbReference type="NCBI Taxonomy" id="1348852"/>
    <lineage>
        <taxon>Bacteria</taxon>
        <taxon>Bacillati</taxon>
        <taxon>Actinomycetota</taxon>
        <taxon>Actinomycetes</taxon>
        <taxon>Propionibacteriales</taxon>
        <taxon>Nocardioidaceae</taxon>
        <taxon>Mumia</taxon>
    </lineage>
</organism>
<comment type="caution">
    <text evidence="3">The sequence shown here is derived from an EMBL/GenBank/DDBJ whole genome shotgun (WGS) entry which is preliminary data.</text>
</comment>
<dbReference type="InterPro" id="IPR052164">
    <property type="entry name" value="Anthracycline_SecMetBiosynth"/>
</dbReference>
<dbReference type="AlphaFoldDB" id="A0A2M9BH54"/>
<evidence type="ECO:0000259" key="2">
    <source>
        <dbReference type="PROSITE" id="PS51819"/>
    </source>
</evidence>
<protein>
    <recommendedName>
        <fullName evidence="2">VOC domain-containing protein</fullName>
    </recommendedName>
</protein>
<feature type="domain" description="VOC" evidence="2">
    <location>
        <begin position="28"/>
        <end position="148"/>
    </location>
</feature>
<dbReference type="InterPro" id="IPR053863">
    <property type="entry name" value="Glyoxy/Ble-like_N"/>
</dbReference>
<dbReference type="PANTHER" id="PTHR33993">
    <property type="entry name" value="GLYOXALASE-RELATED"/>
    <property type="match status" value="1"/>
</dbReference>
<dbReference type="Pfam" id="PF22677">
    <property type="entry name" value="Ble-like_N"/>
    <property type="match status" value="1"/>
</dbReference>
<dbReference type="SUPFAM" id="SSF54593">
    <property type="entry name" value="Glyoxalase/Bleomycin resistance protein/Dihydroxybiphenyl dioxygenase"/>
    <property type="match status" value="1"/>
</dbReference>
<accession>A0A2M9BH54</accession>
<gene>
    <name evidence="3" type="ORF">CLV56_1489</name>
</gene>
<keyword evidence="4" id="KW-1185">Reference proteome</keyword>
<evidence type="ECO:0000313" key="4">
    <source>
        <dbReference type="Proteomes" id="UP000230842"/>
    </source>
</evidence>
<dbReference type="InterPro" id="IPR037523">
    <property type="entry name" value="VOC_core"/>
</dbReference>
<dbReference type="EMBL" id="PGEZ01000001">
    <property type="protein sequence ID" value="PJJ57262.1"/>
    <property type="molecule type" value="Genomic_DNA"/>
</dbReference>
<dbReference type="InterPro" id="IPR029068">
    <property type="entry name" value="Glyas_Bleomycin-R_OHBP_Dase"/>
</dbReference>
<dbReference type="PROSITE" id="PS51819">
    <property type="entry name" value="VOC"/>
    <property type="match status" value="1"/>
</dbReference>
<evidence type="ECO:0000313" key="3">
    <source>
        <dbReference type="EMBL" id="PJJ57262.1"/>
    </source>
</evidence>
<feature type="region of interest" description="Disordered" evidence="1">
    <location>
        <begin position="1"/>
        <end position="20"/>
    </location>
</feature>
<evidence type="ECO:0000256" key="1">
    <source>
        <dbReference type="SAM" id="MobiDB-lite"/>
    </source>
</evidence>
<reference evidence="3 4" key="1">
    <citation type="submission" date="2017-11" db="EMBL/GenBank/DDBJ databases">
        <title>Genomic Encyclopedia of Archaeal and Bacterial Type Strains, Phase II (KMG-II): From Individual Species to Whole Genera.</title>
        <authorList>
            <person name="Goeker M."/>
        </authorList>
    </citation>
    <scope>NUCLEOTIDE SEQUENCE [LARGE SCALE GENOMIC DNA]</scope>
    <source>
        <strain evidence="3 4">DSM 27763</strain>
    </source>
</reference>